<dbReference type="SUPFAM" id="SSF48613">
    <property type="entry name" value="Heme oxygenase-like"/>
    <property type="match status" value="1"/>
</dbReference>
<feature type="compositionally biased region" description="Basic and acidic residues" evidence="4">
    <location>
        <begin position="277"/>
        <end position="293"/>
    </location>
</feature>
<name>A0A8H3YRY1_VENIN</name>
<reference evidence="5 6" key="1">
    <citation type="submission" date="2019-11" db="EMBL/GenBank/DDBJ databases">
        <title>Venturia inaequalis Genome Resource.</title>
        <authorList>
            <person name="Lichtner F.J."/>
        </authorList>
    </citation>
    <scope>NUCLEOTIDE SEQUENCE [LARGE SCALE GENOMIC DNA]</scope>
    <source>
        <strain evidence="5">Bline_iso_100314</strain>
    </source>
</reference>
<dbReference type="Proteomes" id="UP000433883">
    <property type="component" value="Unassembled WGS sequence"/>
</dbReference>
<dbReference type="GO" id="GO:0006788">
    <property type="term" value="P:heme oxidation"/>
    <property type="evidence" value="ECO:0007669"/>
    <property type="project" value="InterPro"/>
</dbReference>
<evidence type="ECO:0000256" key="3">
    <source>
        <dbReference type="ARBA" id="ARBA00023004"/>
    </source>
</evidence>
<feature type="compositionally biased region" description="Basic and acidic residues" evidence="4">
    <location>
        <begin position="231"/>
        <end position="245"/>
    </location>
</feature>
<dbReference type="InterPro" id="IPR016053">
    <property type="entry name" value="Haem_Oase-like"/>
</dbReference>
<dbReference type="GO" id="GO:0004392">
    <property type="term" value="F:heme oxygenase (decyclizing) activity"/>
    <property type="evidence" value="ECO:0007669"/>
    <property type="project" value="InterPro"/>
</dbReference>
<comment type="caution">
    <text evidence="5">The sequence shown here is derived from an EMBL/GenBank/DDBJ whole genome shotgun (WGS) entry which is preliminary data.</text>
</comment>
<evidence type="ECO:0008006" key="7">
    <source>
        <dbReference type="Google" id="ProtNLM"/>
    </source>
</evidence>
<evidence type="ECO:0000256" key="4">
    <source>
        <dbReference type="SAM" id="MobiDB-lite"/>
    </source>
</evidence>
<dbReference type="PANTHER" id="PTHR10720">
    <property type="entry name" value="HEME OXYGENASE"/>
    <property type="match status" value="1"/>
</dbReference>
<sequence length="690" mass="76308">MTIKPAIDSTTRNEERSLPTTTTTTMASTTPIPAFDYMFQGEEDSSGDEEDLDVEKRDSKVLRFDGVRVKERGALCEERAWVVDGGDDVASLCGSMAAVALASVVSVGVSGRVRGGSLRGQVVSGTSTSTLTEAFKGESVDLGLRRVRARVSTPSSPSEVFKGESVDLGLRRVRARVSTPPSTGIWQSTKSWFRETPKRIRDTFSSQTGEEGIGYAETVMTASSMSVQEGDGERERSRSSSREEEYYSLPEEETSKVEEKARDSLGSVGGGDNTSPDNEKESLEKQSLEKQREASSSPSTPKLEPPPKNPPFTNQTVEEVKHQPTRPPPPKISFDPETPEVKRTKLEVRKTKPEIKSFHDPLSAQINTKTRSHHTVLNRLIISRLQLCLPPNTSGPEIYAGGIAQFAHIFLAFEEVWDELIGADAINKGLEETWEALEEQYPNGSAADLFSFLQTLRPQGLARTQRILVDSAYFHGMERANEVLNGLKKSKAVDEFVAHIRSEVHANPHLLVAYAWTLYMAVFSGGRWIRAQLHGAGKDFWTASTTAESAKTDDGEKASLEELREIEPLGLSLWFFEGEQDGEDIKAEFKRRLNEGEYILTPAQRDDIMLESQDIFDRFKAMVDDLDAAFQATCFDHAPLETPSTNGTAKVKTFEQKASEYLFDIPGYAGMALIISGVSWYAMYHAGAWS</sequence>
<evidence type="ECO:0000313" key="6">
    <source>
        <dbReference type="Proteomes" id="UP000433883"/>
    </source>
</evidence>
<keyword evidence="2" id="KW-0479">Metal-binding</keyword>
<dbReference type="Gene3D" id="1.20.910.10">
    <property type="entry name" value="Heme oxygenase-like"/>
    <property type="match status" value="1"/>
</dbReference>
<feature type="compositionally biased region" description="Low complexity" evidence="4">
    <location>
        <begin position="20"/>
        <end position="30"/>
    </location>
</feature>
<proteinExistence type="predicted"/>
<dbReference type="PANTHER" id="PTHR10720:SF0">
    <property type="entry name" value="HEME OXYGENASE"/>
    <property type="match status" value="1"/>
</dbReference>
<dbReference type="EMBL" id="WNWQ01000440">
    <property type="protein sequence ID" value="KAE9967917.1"/>
    <property type="molecule type" value="Genomic_DNA"/>
</dbReference>
<dbReference type="GO" id="GO:0046872">
    <property type="term" value="F:metal ion binding"/>
    <property type="evidence" value="ECO:0007669"/>
    <property type="project" value="UniProtKB-KW"/>
</dbReference>
<dbReference type="Pfam" id="PF01126">
    <property type="entry name" value="Heme_oxygenase"/>
    <property type="match status" value="1"/>
</dbReference>
<accession>A0A8H3YRY1</accession>
<dbReference type="InterPro" id="IPR016084">
    <property type="entry name" value="Haem_Oase-like_multi-hlx"/>
</dbReference>
<protein>
    <recommendedName>
        <fullName evidence="7">Heme oxygenase-like protein</fullName>
    </recommendedName>
</protein>
<feature type="compositionally biased region" description="Basic and acidic residues" evidence="4">
    <location>
        <begin position="253"/>
        <end position="263"/>
    </location>
</feature>
<feature type="region of interest" description="Disordered" evidence="4">
    <location>
        <begin position="1"/>
        <end position="54"/>
    </location>
</feature>
<evidence type="ECO:0000313" key="5">
    <source>
        <dbReference type="EMBL" id="KAE9967917.1"/>
    </source>
</evidence>
<dbReference type="AlphaFoldDB" id="A0A8H3YRY1"/>
<organism evidence="5 6">
    <name type="scientific">Venturia inaequalis</name>
    <name type="common">Apple scab fungus</name>
    <dbReference type="NCBI Taxonomy" id="5025"/>
    <lineage>
        <taxon>Eukaryota</taxon>
        <taxon>Fungi</taxon>
        <taxon>Dikarya</taxon>
        <taxon>Ascomycota</taxon>
        <taxon>Pezizomycotina</taxon>
        <taxon>Dothideomycetes</taxon>
        <taxon>Pleosporomycetidae</taxon>
        <taxon>Venturiales</taxon>
        <taxon>Venturiaceae</taxon>
        <taxon>Venturia</taxon>
    </lineage>
</organism>
<keyword evidence="1" id="KW-0349">Heme</keyword>
<keyword evidence="3" id="KW-0408">Iron</keyword>
<dbReference type="InterPro" id="IPR002051">
    <property type="entry name" value="Haem_Oase"/>
</dbReference>
<feature type="region of interest" description="Disordered" evidence="4">
    <location>
        <begin position="220"/>
        <end position="344"/>
    </location>
</feature>
<dbReference type="CDD" id="cd19165">
    <property type="entry name" value="HemeO"/>
    <property type="match status" value="1"/>
</dbReference>
<feature type="compositionally biased region" description="Acidic residues" evidence="4">
    <location>
        <begin position="41"/>
        <end position="53"/>
    </location>
</feature>
<evidence type="ECO:0000256" key="2">
    <source>
        <dbReference type="ARBA" id="ARBA00022723"/>
    </source>
</evidence>
<evidence type="ECO:0000256" key="1">
    <source>
        <dbReference type="ARBA" id="ARBA00022617"/>
    </source>
</evidence>
<gene>
    <name evidence="5" type="ORF">BLS_006125</name>
</gene>